<keyword evidence="2" id="KW-1185">Reference proteome</keyword>
<protein>
    <submittedName>
        <fullName evidence="1">Nitroreductase family deazaflavin-dependent oxidoreductase</fullName>
    </submittedName>
</protein>
<dbReference type="Proteomes" id="UP001198565">
    <property type="component" value="Unassembled WGS sequence"/>
</dbReference>
<gene>
    <name evidence="1" type="ORF">K7472_32125</name>
</gene>
<evidence type="ECO:0000313" key="1">
    <source>
        <dbReference type="EMBL" id="MBY8889449.1"/>
    </source>
</evidence>
<proteinExistence type="predicted"/>
<dbReference type="EMBL" id="JAINVZ010000052">
    <property type="protein sequence ID" value="MBY8889449.1"/>
    <property type="molecule type" value="Genomic_DNA"/>
</dbReference>
<evidence type="ECO:0000313" key="2">
    <source>
        <dbReference type="Proteomes" id="UP001198565"/>
    </source>
</evidence>
<dbReference type="Gene3D" id="2.30.110.10">
    <property type="entry name" value="Electron Transport, Fmn-binding Protein, Chain A"/>
    <property type="match status" value="1"/>
</dbReference>
<comment type="caution">
    <text evidence="1">The sequence shown here is derived from an EMBL/GenBank/DDBJ whole genome shotgun (WGS) entry which is preliminary data.</text>
</comment>
<accession>A0ABS7R1V3</accession>
<reference evidence="1 2" key="1">
    <citation type="submission" date="2021-08" db="EMBL/GenBank/DDBJ databases">
        <title>Streptomyces sp. PTM05 isolated from lichen.</title>
        <authorList>
            <person name="Somphong A."/>
            <person name="Phongsopitanun W."/>
            <person name="Tanasupawat S."/>
        </authorList>
    </citation>
    <scope>NUCLEOTIDE SEQUENCE [LARGE SCALE GENOMIC DNA]</scope>
    <source>
        <strain evidence="1 2">Ptm05</strain>
    </source>
</reference>
<dbReference type="Pfam" id="PF04075">
    <property type="entry name" value="F420H2_quin_red"/>
    <property type="match status" value="1"/>
</dbReference>
<name>A0ABS7R1V3_9ACTN</name>
<organism evidence="1 2">
    <name type="scientific">Streptantibioticus parmotrematis</name>
    <dbReference type="NCBI Taxonomy" id="2873249"/>
    <lineage>
        <taxon>Bacteria</taxon>
        <taxon>Bacillati</taxon>
        <taxon>Actinomycetota</taxon>
        <taxon>Actinomycetes</taxon>
        <taxon>Kitasatosporales</taxon>
        <taxon>Streptomycetaceae</taxon>
        <taxon>Streptantibioticus</taxon>
    </lineage>
</organism>
<dbReference type="NCBIfam" id="TIGR00026">
    <property type="entry name" value="hi_GC_TIGR00026"/>
    <property type="match status" value="1"/>
</dbReference>
<dbReference type="InterPro" id="IPR004378">
    <property type="entry name" value="F420H2_quin_Rdtase"/>
</dbReference>
<sequence length="165" mass="18266">MAHRFKDVSSPSGLLRLAARAPVHLYRWRLGWLLGTRVLLLTHTGRVSGKPRQVVLEVVAHDAQADAYLVASGFGGCAQWYRNIERTPLVTVDVGGRCVSALAKPLSPEESGRAMARYAARHPRTARKLMRICGIEVDGTVEDYYLVGRDYVPFVRLNAVPTLGR</sequence>
<dbReference type="RefSeq" id="WP_222982774.1">
    <property type="nucleotide sequence ID" value="NZ_JAINVZ010000052.1"/>
</dbReference>
<dbReference type="InterPro" id="IPR012349">
    <property type="entry name" value="Split_barrel_FMN-bd"/>
</dbReference>